<proteinExistence type="predicted"/>
<evidence type="ECO:0000313" key="1">
    <source>
        <dbReference type="EMBL" id="GAA4245480.1"/>
    </source>
</evidence>
<dbReference type="Proteomes" id="UP001500620">
    <property type="component" value="Unassembled WGS sequence"/>
</dbReference>
<sequence length="49" mass="5106">MCGTATSPAVVPEPCADRALGPHESNLFDPDAKYADAVSLFSAEGRLRA</sequence>
<keyword evidence="2" id="KW-1185">Reference proteome</keyword>
<comment type="caution">
    <text evidence="1">The sequence shown here is derived from an EMBL/GenBank/DDBJ whole genome shotgun (WGS) entry which is preliminary data.</text>
</comment>
<gene>
    <name evidence="1" type="ORF">GCM10022255_013030</name>
</gene>
<protein>
    <submittedName>
        <fullName evidence="1">Uncharacterized protein</fullName>
    </submittedName>
</protein>
<evidence type="ECO:0000313" key="2">
    <source>
        <dbReference type="Proteomes" id="UP001500620"/>
    </source>
</evidence>
<organism evidence="1 2">
    <name type="scientific">Dactylosporangium darangshiense</name>
    <dbReference type="NCBI Taxonomy" id="579108"/>
    <lineage>
        <taxon>Bacteria</taxon>
        <taxon>Bacillati</taxon>
        <taxon>Actinomycetota</taxon>
        <taxon>Actinomycetes</taxon>
        <taxon>Micromonosporales</taxon>
        <taxon>Micromonosporaceae</taxon>
        <taxon>Dactylosporangium</taxon>
    </lineage>
</organism>
<dbReference type="EMBL" id="BAABAT010000002">
    <property type="protein sequence ID" value="GAA4245480.1"/>
    <property type="molecule type" value="Genomic_DNA"/>
</dbReference>
<name>A0ABP8CZZ0_9ACTN</name>
<reference evidence="2" key="1">
    <citation type="journal article" date="2019" name="Int. J. Syst. Evol. Microbiol.">
        <title>The Global Catalogue of Microorganisms (GCM) 10K type strain sequencing project: providing services to taxonomists for standard genome sequencing and annotation.</title>
        <authorList>
            <consortium name="The Broad Institute Genomics Platform"/>
            <consortium name="The Broad Institute Genome Sequencing Center for Infectious Disease"/>
            <person name="Wu L."/>
            <person name="Ma J."/>
        </authorList>
    </citation>
    <scope>NUCLEOTIDE SEQUENCE [LARGE SCALE GENOMIC DNA]</scope>
    <source>
        <strain evidence="2">JCM 17441</strain>
    </source>
</reference>
<accession>A0ABP8CZZ0</accession>